<gene>
    <name evidence="1" type="ORF">HMPREF9441_03738</name>
</gene>
<sequence>MGRQWERQLLLPFSFYIDAKVLLFFELAKFNLECEPHGQLWDG</sequence>
<accession>G5SWG5</accession>
<reference evidence="1 2" key="1">
    <citation type="submission" date="2011-03" db="EMBL/GenBank/DDBJ databases">
        <authorList>
            <person name="Weinstock G."/>
            <person name="Sodergren E."/>
            <person name="Clifton S."/>
            <person name="Fulton L."/>
            <person name="Fulton B."/>
            <person name="Courtney L."/>
            <person name="Fronick C."/>
            <person name="Harrison M."/>
            <person name="Strong C."/>
            <person name="Farmer C."/>
            <person name="Delahaunty K."/>
            <person name="Markovic C."/>
            <person name="Hall O."/>
            <person name="Minx P."/>
            <person name="Tomlinson C."/>
            <person name="Mitreva M."/>
            <person name="Hou S."/>
            <person name="Chen J."/>
            <person name="Wollam A."/>
            <person name="Pepin K.H."/>
            <person name="Johnson M."/>
            <person name="Bhonagiri V."/>
            <person name="Zhang X."/>
            <person name="Suruliraj S."/>
            <person name="Warren W."/>
            <person name="Chinwalla A."/>
            <person name="Mardis E.R."/>
            <person name="Wilson R.K."/>
        </authorList>
    </citation>
    <scope>NUCLEOTIDE SEQUENCE [LARGE SCALE GENOMIC DNA]</scope>
    <source>
        <strain evidence="1 2">YIT 11840</strain>
    </source>
</reference>
<dbReference type="Proteomes" id="UP000003598">
    <property type="component" value="Unassembled WGS sequence"/>
</dbReference>
<dbReference type="EMBL" id="AFFY01000076">
    <property type="protein sequence ID" value="EHG98417.1"/>
    <property type="molecule type" value="Genomic_DNA"/>
</dbReference>
<dbReference type="HOGENOM" id="CLU_3237128_0_0_10"/>
<protein>
    <submittedName>
        <fullName evidence="1">Uncharacterized protein</fullName>
    </submittedName>
</protein>
<proteinExistence type="predicted"/>
<keyword evidence="2" id="KW-1185">Reference proteome</keyword>
<evidence type="ECO:0000313" key="2">
    <source>
        <dbReference type="Proteomes" id="UP000003598"/>
    </source>
</evidence>
<name>G5SWG5_9BACT</name>
<dbReference type="STRING" id="762968.HMPREF9441_03738"/>
<evidence type="ECO:0000313" key="1">
    <source>
        <dbReference type="EMBL" id="EHG98417.1"/>
    </source>
</evidence>
<organism evidence="1 2">
    <name type="scientific">Paraprevotella clara YIT 11840</name>
    <dbReference type="NCBI Taxonomy" id="762968"/>
    <lineage>
        <taxon>Bacteria</taxon>
        <taxon>Pseudomonadati</taxon>
        <taxon>Bacteroidota</taxon>
        <taxon>Bacteroidia</taxon>
        <taxon>Bacteroidales</taxon>
        <taxon>Prevotellaceae</taxon>
        <taxon>Paraprevotella</taxon>
    </lineage>
</organism>
<dbReference type="AlphaFoldDB" id="G5SWG5"/>
<comment type="caution">
    <text evidence="1">The sequence shown here is derived from an EMBL/GenBank/DDBJ whole genome shotgun (WGS) entry which is preliminary data.</text>
</comment>